<evidence type="ECO:0000313" key="2">
    <source>
        <dbReference type="EMBL" id="KIJ29268.1"/>
    </source>
</evidence>
<feature type="transmembrane region" description="Helical" evidence="1">
    <location>
        <begin position="522"/>
        <end position="545"/>
    </location>
</feature>
<feature type="transmembrane region" description="Helical" evidence="1">
    <location>
        <begin position="252"/>
        <end position="275"/>
    </location>
</feature>
<feature type="transmembrane region" description="Helical" evidence="1">
    <location>
        <begin position="227"/>
        <end position="246"/>
    </location>
</feature>
<accession>A0A0C9TIA8</accession>
<feature type="transmembrane region" description="Helical" evidence="1">
    <location>
        <begin position="566"/>
        <end position="587"/>
    </location>
</feature>
<keyword evidence="1" id="KW-0812">Transmembrane</keyword>
<evidence type="ECO:0000256" key="1">
    <source>
        <dbReference type="SAM" id="Phobius"/>
    </source>
</evidence>
<dbReference type="PANTHER" id="PTHR35043">
    <property type="entry name" value="TRANSCRIPTION FACTOR DOMAIN-CONTAINING PROTEIN"/>
    <property type="match status" value="1"/>
</dbReference>
<dbReference type="HOGENOM" id="CLU_022883_6_1_1"/>
<gene>
    <name evidence="2" type="ORF">M422DRAFT_269341</name>
</gene>
<feature type="transmembrane region" description="Helical" evidence="1">
    <location>
        <begin position="86"/>
        <end position="106"/>
    </location>
</feature>
<keyword evidence="1" id="KW-1133">Transmembrane helix</keyword>
<keyword evidence="3" id="KW-1185">Reference proteome</keyword>
<proteinExistence type="predicted"/>
<dbReference type="EMBL" id="KN837286">
    <property type="protein sequence ID" value="KIJ29268.1"/>
    <property type="molecule type" value="Genomic_DNA"/>
</dbReference>
<reference evidence="2 3" key="1">
    <citation type="submission" date="2014-06" db="EMBL/GenBank/DDBJ databases">
        <title>Evolutionary Origins and Diversification of the Mycorrhizal Mutualists.</title>
        <authorList>
            <consortium name="DOE Joint Genome Institute"/>
            <consortium name="Mycorrhizal Genomics Consortium"/>
            <person name="Kohler A."/>
            <person name="Kuo A."/>
            <person name="Nagy L.G."/>
            <person name="Floudas D."/>
            <person name="Copeland A."/>
            <person name="Barry K.W."/>
            <person name="Cichocki N."/>
            <person name="Veneault-Fourrey C."/>
            <person name="LaButti K."/>
            <person name="Lindquist E.A."/>
            <person name="Lipzen A."/>
            <person name="Lundell T."/>
            <person name="Morin E."/>
            <person name="Murat C."/>
            <person name="Riley R."/>
            <person name="Ohm R."/>
            <person name="Sun H."/>
            <person name="Tunlid A."/>
            <person name="Henrissat B."/>
            <person name="Grigoriev I.V."/>
            <person name="Hibbett D.S."/>
            <person name="Martin F."/>
        </authorList>
    </citation>
    <scope>NUCLEOTIDE SEQUENCE [LARGE SCALE GENOMIC DNA]</scope>
    <source>
        <strain evidence="2 3">SS14</strain>
    </source>
</reference>
<sequence length="607" mass="68770">MLSDALRDLINRLGHMETYINGLSDFNLYDQQLFLMALSLLLLHSLAGLISAAPLSNGSSATFTQNASNPTLFFSRSDLTDQTRSLGSILRSCLVTTIAVSWLAVHPNIPSPDEKAWWIYWRSFKLMFWATVAPEYVTIWAWRQLRGARRVAKEVRKLARKQKCLHGTTWTPVHGHFLQMGGFLLYENGAKSRILIFEDFRQLVISGQVTIPSITEEEIWDRSKRDFIGKAIAFVQIAGFIAQFFGRIRQQLLITPLEVTTTALAFINIIMYLFWWSKPFDVRFPLRVDLLQLEGDSRPTRTSENGLDVSNSGEMDPLQTETAMASTSTIGSSFSHMPRRTTYSEADTLRTPEFFSGKADRLDSDLDDLDSEEEMPLYKRVTVKIGEPIIAFVVVFYNAFEDSLEKRGVLRTLFRVFIVWPWIDPPLELAFGEKYDAARQKDGSKIQPPAQESKDHVDTCYVSLEEDVFFETFIRKAPTLSSGGPVAIALVFAMAFGGIHLSSVRYQFPIELEGRLWEAGSVVLTCTPALAFVLGVLACGLVKYYKGWITSPFTDAMLWILSRIPFIPFLATLLARLFILVLAFMTLRKLPAEAYTALDWFAFIPHF</sequence>
<dbReference type="PANTHER" id="PTHR35043:SF7">
    <property type="entry name" value="TRANSCRIPTION FACTOR DOMAIN-CONTAINING PROTEIN"/>
    <property type="match status" value="1"/>
</dbReference>
<protein>
    <submittedName>
        <fullName evidence="2">Uncharacterized protein</fullName>
    </submittedName>
</protein>
<name>A0A0C9TIA8_SPHS4</name>
<feature type="transmembrane region" description="Helical" evidence="1">
    <location>
        <begin position="126"/>
        <end position="143"/>
    </location>
</feature>
<keyword evidence="1" id="KW-0472">Membrane</keyword>
<feature type="transmembrane region" description="Helical" evidence="1">
    <location>
        <begin position="33"/>
        <end position="55"/>
    </location>
</feature>
<dbReference type="Proteomes" id="UP000054279">
    <property type="component" value="Unassembled WGS sequence"/>
</dbReference>
<evidence type="ECO:0000313" key="3">
    <source>
        <dbReference type="Proteomes" id="UP000054279"/>
    </source>
</evidence>
<feature type="transmembrane region" description="Helical" evidence="1">
    <location>
        <begin position="483"/>
        <end position="502"/>
    </location>
</feature>
<dbReference type="AlphaFoldDB" id="A0A0C9TIA8"/>
<organism evidence="2 3">
    <name type="scientific">Sphaerobolus stellatus (strain SS14)</name>
    <dbReference type="NCBI Taxonomy" id="990650"/>
    <lineage>
        <taxon>Eukaryota</taxon>
        <taxon>Fungi</taxon>
        <taxon>Dikarya</taxon>
        <taxon>Basidiomycota</taxon>
        <taxon>Agaricomycotina</taxon>
        <taxon>Agaricomycetes</taxon>
        <taxon>Phallomycetidae</taxon>
        <taxon>Geastrales</taxon>
        <taxon>Sphaerobolaceae</taxon>
        <taxon>Sphaerobolus</taxon>
    </lineage>
</organism>
<dbReference type="OrthoDB" id="9451547at2759"/>